<dbReference type="GO" id="GO:0006281">
    <property type="term" value="P:DNA repair"/>
    <property type="evidence" value="ECO:0007669"/>
    <property type="project" value="InterPro"/>
</dbReference>
<gene>
    <name evidence="7" type="ORF">COW11_06685</name>
</gene>
<comment type="caution">
    <text evidence="7">The sequence shown here is derived from an EMBL/GenBank/DDBJ whole genome shotgun (WGS) entry which is preliminary data.</text>
</comment>
<proteinExistence type="inferred from homology"/>
<keyword evidence="4" id="KW-0472">Membrane</keyword>
<dbReference type="FunFam" id="3.30.70.270:FF:000001">
    <property type="entry name" value="Diguanylate cyclase domain protein"/>
    <property type="match status" value="1"/>
</dbReference>
<dbReference type="GO" id="GO:1902201">
    <property type="term" value="P:negative regulation of bacterial-type flagellum-dependent cell motility"/>
    <property type="evidence" value="ECO:0007669"/>
    <property type="project" value="TreeGrafter"/>
</dbReference>
<dbReference type="AlphaFoldDB" id="A0A2J0LM91"/>
<dbReference type="PANTHER" id="PTHR45138:SF9">
    <property type="entry name" value="DIGUANYLATE CYCLASE DGCM-RELATED"/>
    <property type="match status" value="1"/>
</dbReference>
<dbReference type="InterPro" id="IPR050469">
    <property type="entry name" value="Diguanylate_Cyclase"/>
</dbReference>
<dbReference type="SMART" id="SM00065">
    <property type="entry name" value="GAF"/>
    <property type="match status" value="1"/>
</dbReference>
<reference evidence="7 8" key="1">
    <citation type="submission" date="2017-09" db="EMBL/GenBank/DDBJ databases">
        <title>Depth-based differentiation of microbial function through sediment-hosted aquifers and enrichment of novel symbionts in the deep terrestrial subsurface.</title>
        <authorList>
            <person name="Probst A.J."/>
            <person name="Ladd B."/>
            <person name="Jarett J.K."/>
            <person name="Geller-Mcgrath D.E."/>
            <person name="Sieber C.M."/>
            <person name="Emerson J.B."/>
            <person name="Anantharaman K."/>
            <person name="Thomas B.C."/>
            <person name="Malmstrom R."/>
            <person name="Stieglmeier M."/>
            <person name="Klingl A."/>
            <person name="Woyke T."/>
            <person name="Ryan C.M."/>
            <person name="Banfield J.F."/>
        </authorList>
    </citation>
    <scope>NUCLEOTIDE SEQUENCE [LARGE SCALE GENOMIC DNA]</scope>
    <source>
        <strain evidence="7">CG12_big_fil_rev_8_21_14_0_65_43_15</strain>
    </source>
</reference>
<dbReference type="EC" id="2.7.7.65" evidence="2"/>
<feature type="domain" description="UmuC" evidence="5">
    <location>
        <begin position="339"/>
        <end position="422"/>
    </location>
</feature>
<dbReference type="Gene3D" id="3.30.70.270">
    <property type="match status" value="1"/>
</dbReference>
<feature type="transmembrane region" description="Helical" evidence="4">
    <location>
        <begin position="6"/>
        <end position="23"/>
    </location>
</feature>
<dbReference type="Pfam" id="PF13185">
    <property type="entry name" value="GAF_2"/>
    <property type="match status" value="1"/>
</dbReference>
<dbReference type="InterPro" id="IPR003018">
    <property type="entry name" value="GAF"/>
</dbReference>
<dbReference type="EMBL" id="PFGP01000152">
    <property type="protein sequence ID" value="PIW65806.1"/>
    <property type="molecule type" value="Genomic_DNA"/>
</dbReference>
<feature type="domain" description="GGDEF" evidence="6">
    <location>
        <begin position="310"/>
        <end position="442"/>
    </location>
</feature>
<dbReference type="PANTHER" id="PTHR45138">
    <property type="entry name" value="REGULATORY COMPONENTS OF SENSORY TRANSDUCTION SYSTEM"/>
    <property type="match status" value="1"/>
</dbReference>
<evidence type="ECO:0000313" key="8">
    <source>
        <dbReference type="Proteomes" id="UP000231267"/>
    </source>
</evidence>
<evidence type="ECO:0000259" key="6">
    <source>
        <dbReference type="PROSITE" id="PS50887"/>
    </source>
</evidence>
<dbReference type="GO" id="GO:0005886">
    <property type="term" value="C:plasma membrane"/>
    <property type="evidence" value="ECO:0007669"/>
    <property type="project" value="TreeGrafter"/>
</dbReference>
<dbReference type="CDD" id="cd01949">
    <property type="entry name" value="GGDEF"/>
    <property type="match status" value="1"/>
</dbReference>
<keyword evidence="4" id="KW-0812">Transmembrane</keyword>
<dbReference type="NCBIfam" id="TIGR00254">
    <property type="entry name" value="GGDEF"/>
    <property type="match status" value="1"/>
</dbReference>
<name>A0A2J0LM91_9BACT</name>
<dbReference type="SMART" id="SM00267">
    <property type="entry name" value="GGDEF"/>
    <property type="match status" value="1"/>
</dbReference>
<evidence type="ECO:0000256" key="1">
    <source>
        <dbReference type="ARBA" id="ARBA00010945"/>
    </source>
</evidence>
<dbReference type="GO" id="GO:0052621">
    <property type="term" value="F:diguanylate cyclase activity"/>
    <property type="evidence" value="ECO:0007669"/>
    <property type="project" value="UniProtKB-EC"/>
</dbReference>
<evidence type="ECO:0000313" key="7">
    <source>
        <dbReference type="EMBL" id="PIW65806.1"/>
    </source>
</evidence>
<organism evidence="7 8">
    <name type="scientific">Candidatus Taenaricola geysiri</name>
    <dbReference type="NCBI Taxonomy" id="1974752"/>
    <lineage>
        <taxon>Bacteria</taxon>
        <taxon>Pseudomonadati</taxon>
        <taxon>Candidatus Omnitrophota</taxon>
        <taxon>Candidatus Taenaricola</taxon>
    </lineage>
</organism>
<sequence length="442" mass="49477">MAVETAKALLVFLGLAIFAAWVFINPFWGIAIFSFSAVICFIMAWAASDYSIAAQIFLFVAMALAGYYLRSEVYAQKRVAAVSTEEIQKNLNILREGLFSHRGVREALKKKINRFFKLRELMNVLSLKFEAVDIANATSEAAFEIIGKADSCYFYTVDTEKQALALAGAKYKKADDRIKNKTGDIFDHWTFKQRQALFIEDVRKDFRFDMDRGSETINNFKSLISTPLIIDEKVAGSIRLNSLRPNAFLADDLRLLDIIAGLASVSLDNSFLYTRTMELAIRDSLTGVYVHKFFKDRLAEEVARCLRGSYNASVLLLDIDFFKAYNDKYGHPAGDMVLKKVAAILTQFVHDSGDMVARYGGEEFALILANKTKSEAVDFAEGIRKAVEAETFLLRREETKVTISVGIATCQDDAKICQDLIKAADNALYKAKKAGRNCVAVK</sequence>
<evidence type="ECO:0000256" key="3">
    <source>
        <dbReference type="ARBA" id="ARBA00034247"/>
    </source>
</evidence>
<feature type="transmembrane region" description="Helical" evidence="4">
    <location>
        <begin position="52"/>
        <end position="69"/>
    </location>
</feature>
<comment type="catalytic activity">
    <reaction evidence="3">
        <text>2 GTP = 3',3'-c-di-GMP + 2 diphosphate</text>
        <dbReference type="Rhea" id="RHEA:24898"/>
        <dbReference type="ChEBI" id="CHEBI:33019"/>
        <dbReference type="ChEBI" id="CHEBI:37565"/>
        <dbReference type="ChEBI" id="CHEBI:58805"/>
        <dbReference type="EC" id="2.7.7.65"/>
    </reaction>
</comment>
<dbReference type="InterPro" id="IPR000160">
    <property type="entry name" value="GGDEF_dom"/>
</dbReference>
<dbReference type="GO" id="GO:0043709">
    <property type="term" value="P:cell adhesion involved in single-species biofilm formation"/>
    <property type="evidence" value="ECO:0007669"/>
    <property type="project" value="TreeGrafter"/>
</dbReference>
<keyword evidence="4" id="KW-1133">Transmembrane helix</keyword>
<dbReference type="SUPFAM" id="SSF55781">
    <property type="entry name" value="GAF domain-like"/>
    <property type="match status" value="1"/>
</dbReference>
<evidence type="ECO:0000256" key="4">
    <source>
        <dbReference type="SAM" id="Phobius"/>
    </source>
</evidence>
<evidence type="ECO:0000256" key="2">
    <source>
        <dbReference type="ARBA" id="ARBA00012528"/>
    </source>
</evidence>
<comment type="similarity">
    <text evidence="1">Belongs to the DNA polymerase type-Y family.</text>
</comment>
<dbReference type="Proteomes" id="UP000231267">
    <property type="component" value="Unassembled WGS sequence"/>
</dbReference>
<dbReference type="Gene3D" id="3.30.450.40">
    <property type="match status" value="1"/>
</dbReference>
<dbReference type="InterPro" id="IPR001126">
    <property type="entry name" value="UmuC"/>
</dbReference>
<accession>A0A2J0LM91</accession>
<dbReference type="PROSITE" id="PS50173">
    <property type="entry name" value="UMUC"/>
    <property type="match status" value="1"/>
</dbReference>
<protein>
    <recommendedName>
        <fullName evidence="2">diguanylate cyclase</fullName>
        <ecNumber evidence="2">2.7.7.65</ecNumber>
    </recommendedName>
</protein>
<evidence type="ECO:0000259" key="5">
    <source>
        <dbReference type="PROSITE" id="PS50173"/>
    </source>
</evidence>
<dbReference type="InterPro" id="IPR029787">
    <property type="entry name" value="Nucleotide_cyclase"/>
</dbReference>
<dbReference type="PROSITE" id="PS50887">
    <property type="entry name" value="GGDEF"/>
    <property type="match status" value="1"/>
</dbReference>
<dbReference type="InterPro" id="IPR029016">
    <property type="entry name" value="GAF-like_dom_sf"/>
</dbReference>
<dbReference type="InterPro" id="IPR043128">
    <property type="entry name" value="Rev_trsase/Diguanyl_cyclase"/>
</dbReference>
<dbReference type="SUPFAM" id="SSF55073">
    <property type="entry name" value="Nucleotide cyclase"/>
    <property type="match status" value="1"/>
</dbReference>
<dbReference type="Pfam" id="PF00990">
    <property type="entry name" value="GGDEF"/>
    <property type="match status" value="1"/>
</dbReference>